<reference evidence="4" key="2">
    <citation type="journal article" date="2024" name="Antonie Van Leeuwenhoek">
        <title>Roseihalotalea indica gen. nov., sp. nov., a halophilic Bacteroidetes from mesopelagic Southwest Indian Ocean with higher carbohydrate metabolic potential.</title>
        <authorList>
            <person name="Chen B."/>
            <person name="Zhang M."/>
            <person name="Lin D."/>
            <person name="Ye J."/>
            <person name="Tang K."/>
        </authorList>
    </citation>
    <scope>NUCLEOTIDE SEQUENCE</scope>
    <source>
        <strain evidence="4">TK19036</strain>
    </source>
</reference>
<dbReference type="Gene3D" id="3.40.50.450">
    <property type="match status" value="1"/>
</dbReference>
<proteinExistence type="inferred from homology"/>
<dbReference type="InterPro" id="IPR031100">
    <property type="entry name" value="LOG_fam"/>
</dbReference>
<keyword evidence="3" id="KW-0378">Hydrolase</keyword>
<dbReference type="GO" id="GO:0008714">
    <property type="term" value="F:AMP nucleosidase activity"/>
    <property type="evidence" value="ECO:0007669"/>
    <property type="project" value="UniProtKB-EC"/>
</dbReference>
<dbReference type="InterPro" id="IPR005269">
    <property type="entry name" value="LOG"/>
</dbReference>
<comment type="similarity">
    <text evidence="2 3">Belongs to the LOG family.</text>
</comment>
<evidence type="ECO:0000256" key="1">
    <source>
        <dbReference type="ARBA" id="ARBA00000274"/>
    </source>
</evidence>
<dbReference type="EC" id="3.2.2.n1" evidence="3"/>
<protein>
    <recommendedName>
        <fullName evidence="3">Cytokinin riboside 5'-monophosphate phosphoribohydrolase</fullName>
        <ecNumber evidence="3">3.2.2.n1</ecNumber>
    </recommendedName>
</protein>
<accession>A0AA49GPZ3</accession>
<evidence type="ECO:0000256" key="2">
    <source>
        <dbReference type="ARBA" id="ARBA00006763"/>
    </source>
</evidence>
<dbReference type="Pfam" id="PF03641">
    <property type="entry name" value="Lysine_decarbox"/>
    <property type="match status" value="1"/>
</dbReference>
<gene>
    <name evidence="4" type="ORF">K4G66_09160</name>
</gene>
<evidence type="ECO:0000256" key="3">
    <source>
        <dbReference type="RuleBase" id="RU363015"/>
    </source>
</evidence>
<dbReference type="PANTHER" id="PTHR31223:SF70">
    <property type="entry name" value="LOG FAMILY PROTEIN YJL055W"/>
    <property type="match status" value="1"/>
</dbReference>
<dbReference type="GO" id="GO:0009691">
    <property type="term" value="P:cytokinin biosynthetic process"/>
    <property type="evidence" value="ECO:0007669"/>
    <property type="project" value="UniProtKB-UniRule"/>
</dbReference>
<evidence type="ECO:0000313" key="4">
    <source>
        <dbReference type="EMBL" id="WKN38870.1"/>
    </source>
</evidence>
<keyword evidence="3" id="KW-0203">Cytokinin biosynthesis</keyword>
<dbReference type="NCBIfam" id="TIGR00730">
    <property type="entry name" value="Rossman fold protein, TIGR00730 family"/>
    <property type="match status" value="1"/>
</dbReference>
<dbReference type="SUPFAM" id="SSF102405">
    <property type="entry name" value="MCP/YpsA-like"/>
    <property type="match status" value="1"/>
</dbReference>
<comment type="catalytic activity">
    <reaction evidence="1">
        <text>AMP + H2O = D-ribose 5-phosphate + adenine</text>
        <dbReference type="Rhea" id="RHEA:20129"/>
        <dbReference type="ChEBI" id="CHEBI:15377"/>
        <dbReference type="ChEBI" id="CHEBI:16708"/>
        <dbReference type="ChEBI" id="CHEBI:78346"/>
        <dbReference type="ChEBI" id="CHEBI:456215"/>
        <dbReference type="EC" id="3.2.2.4"/>
    </reaction>
</comment>
<organism evidence="4">
    <name type="scientific">Roseihalotalea indica</name>
    <dbReference type="NCBI Taxonomy" id="2867963"/>
    <lineage>
        <taxon>Bacteria</taxon>
        <taxon>Pseudomonadati</taxon>
        <taxon>Bacteroidota</taxon>
        <taxon>Cytophagia</taxon>
        <taxon>Cytophagales</taxon>
        <taxon>Catalimonadaceae</taxon>
        <taxon>Roseihalotalea</taxon>
    </lineage>
</organism>
<dbReference type="PANTHER" id="PTHR31223">
    <property type="entry name" value="LOG FAMILY PROTEIN YJL055W"/>
    <property type="match status" value="1"/>
</dbReference>
<dbReference type="GO" id="GO:0005829">
    <property type="term" value="C:cytosol"/>
    <property type="evidence" value="ECO:0007669"/>
    <property type="project" value="TreeGrafter"/>
</dbReference>
<sequence length="197" mass="22260">MRDINRVCVYCASSAKVDQKYFDATEKLGIELVNNKVEVVYGGGAVGLMGKLADTVLEHGGEVIGIMPQFMRDIELHHKKVARFHIVGDMHERKKRFLDGADGLIALPGGCGTLEELLEALTLKRLGLYTGAIVVLNTDGYYDPLQTMLERSIEEQFMGEEHRQMWTFVKEPEEVMEALRQAPPWSKEAIRFATFRK</sequence>
<dbReference type="EMBL" id="CP120682">
    <property type="protein sequence ID" value="WKN38870.1"/>
    <property type="molecule type" value="Genomic_DNA"/>
</dbReference>
<reference evidence="4" key="1">
    <citation type="journal article" date="2023" name="Comput. Struct. Biotechnol. J.">
        <title>Discovery of a novel marine Bacteroidetes with a rich repertoire of carbohydrate-active enzymes.</title>
        <authorList>
            <person name="Chen B."/>
            <person name="Liu G."/>
            <person name="Chen Q."/>
            <person name="Wang H."/>
            <person name="Liu L."/>
            <person name="Tang K."/>
        </authorList>
    </citation>
    <scope>NUCLEOTIDE SEQUENCE</scope>
    <source>
        <strain evidence="4">TK19036</strain>
    </source>
</reference>
<name>A0AA49GPZ3_9BACT</name>
<dbReference type="AlphaFoldDB" id="A0AA49GPZ3"/>